<feature type="region of interest" description="Disordered" evidence="4">
    <location>
        <begin position="725"/>
        <end position="845"/>
    </location>
</feature>
<evidence type="ECO:0000313" key="7">
    <source>
        <dbReference type="Proteomes" id="UP001305414"/>
    </source>
</evidence>
<accession>A0AAN7UKR8</accession>
<sequence length="882" mass="96996">MSPILEPDAFSGDTMIVDSEPLQVPQLSHSPQPPLKRSRSPSDGKSIAGDEDRDEKRVKTEPAADGDLDEIARMVQAVQASVMKEFLSAPEPVLEHKPEPEPELVSHVARPDDVFETTEHEQLSIESVLEAALNQQRSPSRDMEPRPDTLWNNPRDYTRRKHIIPALGALAIDILIALSEQTLEDTVATFTSDLDSDITKEYGVLRAAFEIQRRQLSQPQETSPFLDARKLGIKDHTREVIRIANLASTCASIFGTNEITLEEVNNHFLRIFVPEGRPLSDDAAELYLGLKTQLFIAILDGDLEKSKEQLLQDLFVTDVESSLRAHHPSIPLSTTELDFIANSKARKGMLSNASTATNSIYALSKQFTYEAFLDNLSTYLNDNINRIQAQVSCEIEVKAPTESPAPADDDTHDLASEFDLNAAIAEASRAAAQEALQPSADETSAFDDLSAFLTENVSRAIEQSRQAATTIELPSSITSATESASRATALALESIARNQYHPTALPHSTNQTPSSSNHHNHQPQQTQTSSSQYFPYQQQQLQQQQQQQIQQSQHQQQTANIQTNYQAPSDHLPPNQSDSTPALYERARQAAAARSSTHARREGTHSTRRPWSPEEEKALMMGLDMVKGPHWSQILSLFGPNGSISQILADRTQVQLKDKARNLKLFFLKTGSEMPYYLQCVTGELKTRAPTQAARKEAEEKARMNSEEYQAHMNGILALAGGLQNNSAQKSSSNRPMPSSTPPQQQLNHSHSHQVTPSLTRQPSQQIASSQPPRPTIPAPQPVSLPTLTPTSQQQHLQPPKPQQSMPPFNNSTTAQAPVKVEEPTGKQQGSIAAPKMPSLPDHSSLSIEDQALLSLKAAMEGESAAVAAQSAAAVIKQEEQH</sequence>
<dbReference type="AlphaFoldDB" id="A0AAN7UKR8"/>
<dbReference type="SMART" id="SM00717">
    <property type="entry name" value="SANT"/>
    <property type="match status" value="1"/>
</dbReference>
<dbReference type="Gene3D" id="1.10.10.60">
    <property type="entry name" value="Homeodomain-like"/>
    <property type="match status" value="1"/>
</dbReference>
<feature type="compositionally biased region" description="Low complexity" evidence="4">
    <location>
        <begin position="506"/>
        <end position="560"/>
    </location>
</feature>
<dbReference type="Pfam" id="PF08558">
    <property type="entry name" value="TRF"/>
    <property type="match status" value="1"/>
</dbReference>
<evidence type="ECO:0000256" key="3">
    <source>
        <dbReference type="ARBA" id="ARBA00023306"/>
    </source>
</evidence>
<dbReference type="FunFam" id="1.10.10.60:FF:000137">
    <property type="entry name" value="MYB DNA binding protein"/>
    <property type="match status" value="1"/>
</dbReference>
<feature type="region of interest" description="Disordered" evidence="4">
    <location>
        <begin position="1"/>
        <end position="68"/>
    </location>
</feature>
<reference evidence="6 7" key="1">
    <citation type="submission" date="2023-10" db="EMBL/GenBank/DDBJ databases">
        <title>Draft genome sequence of Xylaria bambusicola isolate GMP-LS, the root and basal stem rot pathogen of sugarcane in Indonesia.</title>
        <authorList>
            <person name="Selvaraj P."/>
            <person name="Muralishankar V."/>
            <person name="Muruganantham S."/>
            <person name="Sp S."/>
            <person name="Haryani S."/>
            <person name="Lau K.J.X."/>
            <person name="Naqvi N.I."/>
        </authorList>
    </citation>
    <scope>NUCLEOTIDE SEQUENCE [LARGE SCALE GENOMIC DNA]</scope>
    <source>
        <strain evidence="6">GMP-LS</strain>
    </source>
</reference>
<feature type="region of interest" description="Disordered" evidence="4">
    <location>
        <begin position="585"/>
        <end position="614"/>
    </location>
</feature>
<feature type="region of interest" description="Disordered" evidence="4">
    <location>
        <begin position="503"/>
        <end position="560"/>
    </location>
</feature>
<proteinExistence type="predicted"/>
<dbReference type="PANTHER" id="PTHR47807">
    <property type="entry name" value="PROTEIN TBF1"/>
    <property type="match status" value="1"/>
</dbReference>
<keyword evidence="1" id="KW-0238">DNA-binding</keyword>
<dbReference type="InterPro" id="IPR001005">
    <property type="entry name" value="SANT/Myb"/>
</dbReference>
<dbReference type="GO" id="GO:0042803">
    <property type="term" value="F:protein homodimerization activity"/>
    <property type="evidence" value="ECO:0007669"/>
    <property type="project" value="InterPro"/>
</dbReference>
<feature type="compositionally biased region" description="Polar residues" evidence="4">
    <location>
        <begin position="725"/>
        <end position="761"/>
    </location>
</feature>
<feature type="compositionally biased region" description="Basic and acidic residues" evidence="4">
    <location>
        <begin position="48"/>
        <end position="62"/>
    </location>
</feature>
<dbReference type="InterPro" id="IPR013867">
    <property type="entry name" value="Telomere_rpt-bd_fac_dimer_dom"/>
</dbReference>
<dbReference type="InterPro" id="IPR052833">
    <property type="entry name" value="Telomeric_DNA-bd_trans-reg"/>
</dbReference>
<evidence type="ECO:0000313" key="6">
    <source>
        <dbReference type="EMBL" id="KAK5629409.1"/>
    </source>
</evidence>
<feature type="compositionally biased region" description="Basic and acidic residues" evidence="4">
    <location>
        <begin position="599"/>
        <end position="614"/>
    </location>
</feature>
<keyword evidence="3" id="KW-0131">Cell cycle</keyword>
<gene>
    <name evidence="6" type="ORF">RRF57_005124</name>
</gene>
<dbReference type="PROSITE" id="PS51294">
    <property type="entry name" value="HTH_MYB"/>
    <property type="match status" value="1"/>
</dbReference>
<keyword evidence="7" id="KW-1185">Reference proteome</keyword>
<feature type="domain" description="HTH myb-type" evidence="5">
    <location>
        <begin position="608"/>
        <end position="660"/>
    </location>
</feature>
<organism evidence="6 7">
    <name type="scientific">Xylaria bambusicola</name>
    <dbReference type="NCBI Taxonomy" id="326684"/>
    <lineage>
        <taxon>Eukaryota</taxon>
        <taxon>Fungi</taxon>
        <taxon>Dikarya</taxon>
        <taxon>Ascomycota</taxon>
        <taxon>Pezizomycotina</taxon>
        <taxon>Sordariomycetes</taxon>
        <taxon>Xylariomycetidae</taxon>
        <taxon>Xylariales</taxon>
        <taxon>Xylariaceae</taxon>
        <taxon>Xylaria</taxon>
    </lineage>
</organism>
<dbReference type="InterPro" id="IPR009057">
    <property type="entry name" value="Homeodomain-like_sf"/>
</dbReference>
<feature type="compositionally biased region" description="Pro residues" evidence="4">
    <location>
        <begin position="772"/>
        <end position="783"/>
    </location>
</feature>
<dbReference type="PANTHER" id="PTHR47807:SF1">
    <property type="entry name" value="PROTEIN TBF1"/>
    <property type="match status" value="1"/>
</dbReference>
<dbReference type="Proteomes" id="UP001305414">
    <property type="component" value="Unassembled WGS sequence"/>
</dbReference>
<dbReference type="GO" id="GO:0003691">
    <property type="term" value="F:double-stranded telomeric DNA binding"/>
    <property type="evidence" value="ECO:0007669"/>
    <property type="project" value="TreeGrafter"/>
</dbReference>
<feature type="compositionally biased region" description="Low complexity" evidence="4">
    <location>
        <begin position="762"/>
        <end position="771"/>
    </location>
</feature>
<name>A0AAN7UKR8_9PEZI</name>
<evidence type="ECO:0000259" key="5">
    <source>
        <dbReference type="PROSITE" id="PS51294"/>
    </source>
</evidence>
<comment type="caution">
    <text evidence="6">The sequence shown here is derived from an EMBL/GenBank/DDBJ whole genome shotgun (WGS) entry which is preliminary data.</text>
</comment>
<dbReference type="InterPro" id="IPR017930">
    <property type="entry name" value="Myb_dom"/>
</dbReference>
<keyword evidence="2" id="KW-0539">Nucleus</keyword>
<dbReference type="EMBL" id="JAWHQM010000011">
    <property type="protein sequence ID" value="KAK5629409.1"/>
    <property type="molecule type" value="Genomic_DNA"/>
</dbReference>
<evidence type="ECO:0000256" key="4">
    <source>
        <dbReference type="SAM" id="MobiDB-lite"/>
    </source>
</evidence>
<dbReference type="GO" id="GO:0010833">
    <property type="term" value="P:telomere maintenance via telomere lengthening"/>
    <property type="evidence" value="ECO:0007669"/>
    <property type="project" value="TreeGrafter"/>
</dbReference>
<evidence type="ECO:0000256" key="2">
    <source>
        <dbReference type="ARBA" id="ARBA00023242"/>
    </source>
</evidence>
<protein>
    <recommendedName>
        <fullName evidence="5">HTH myb-type domain-containing protein</fullName>
    </recommendedName>
</protein>
<dbReference type="SUPFAM" id="SSF46689">
    <property type="entry name" value="Homeodomain-like"/>
    <property type="match status" value="1"/>
</dbReference>
<feature type="compositionally biased region" description="Polar residues" evidence="4">
    <location>
        <begin position="806"/>
        <end position="816"/>
    </location>
</feature>
<evidence type="ECO:0000256" key="1">
    <source>
        <dbReference type="ARBA" id="ARBA00023125"/>
    </source>
</evidence>
<dbReference type="CDD" id="cd11660">
    <property type="entry name" value="SANT_TRF"/>
    <property type="match status" value="1"/>
</dbReference>